<sequence length="57" mass="7309">VWQKFEDSETKEPWWWNEATDDWFLESDPGDWTRYQDPENDKVYWFLSDSRWFWETP</sequence>
<evidence type="ECO:0000313" key="2">
    <source>
        <dbReference type="Proteomes" id="UP000626109"/>
    </source>
</evidence>
<dbReference type="AlphaFoldDB" id="A0A813KGX6"/>
<evidence type="ECO:0000313" key="1">
    <source>
        <dbReference type="EMBL" id="CAE8702742.1"/>
    </source>
</evidence>
<organism evidence="1 2">
    <name type="scientific">Polarella glacialis</name>
    <name type="common">Dinoflagellate</name>
    <dbReference type="NCBI Taxonomy" id="89957"/>
    <lineage>
        <taxon>Eukaryota</taxon>
        <taxon>Sar</taxon>
        <taxon>Alveolata</taxon>
        <taxon>Dinophyceae</taxon>
        <taxon>Suessiales</taxon>
        <taxon>Suessiaceae</taxon>
        <taxon>Polarella</taxon>
    </lineage>
</organism>
<dbReference type="Proteomes" id="UP000626109">
    <property type="component" value="Unassembled WGS sequence"/>
</dbReference>
<comment type="caution">
    <text evidence="1">The sequence shown here is derived from an EMBL/GenBank/DDBJ whole genome shotgun (WGS) entry which is preliminary data.</text>
</comment>
<gene>
    <name evidence="1" type="ORF">PGLA2088_LOCUS32575</name>
</gene>
<feature type="non-terminal residue" evidence="1">
    <location>
        <position position="1"/>
    </location>
</feature>
<name>A0A813KGX6_POLGL</name>
<proteinExistence type="predicted"/>
<reference evidence="1" key="1">
    <citation type="submission" date="2021-02" db="EMBL/GenBank/DDBJ databases">
        <authorList>
            <person name="Dougan E. K."/>
            <person name="Rhodes N."/>
            <person name="Thang M."/>
            <person name="Chan C."/>
        </authorList>
    </citation>
    <scope>NUCLEOTIDE SEQUENCE</scope>
</reference>
<protein>
    <submittedName>
        <fullName evidence="1">Uncharacterized protein</fullName>
    </submittedName>
</protein>
<dbReference type="EMBL" id="CAJNNW010030198">
    <property type="protein sequence ID" value="CAE8702742.1"/>
    <property type="molecule type" value="Genomic_DNA"/>
</dbReference>
<accession>A0A813KGX6</accession>